<name>A0AAD6XQ40_9AGAR</name>
<comment type="caution">
    <text evidence="1">The sequence shown here is derived from an EMBL/GenBank/DDBJ whole genome shotgun (WGS) entry which is preliminary data.</text>
</comment>
<accession>A0AAD6XQ40</accession>
<dbReference type="Proteomes" id="UP001222325">
    <property type="component" value="Unassembled WGS sequence"/>
</dbReference>
<proteinExistence type="predicted"/>
<dbReference type="EMBL" id="JARJCN010000031">
    <property type="protein sequence ID" value="KAJ7086326.1"/>
    <property type="molecule type" value="Genomic_DNA"/>
</dbReference>
<evidence type="ECO:0000313" key="1">
    <source>
        <dbReference type="EMBL" id="KAJ7086326.1"/>
    </source>
</evidence>
<gene>
    <name evidence="1" type="ORF">B0H15DRAFT_844244</name>
</gene>
<reference evidence="1" key="1">
    <citation type="submission" date="2023-03" db="EMBL/GenBank/DDBJ databases">
        <title>Massive genome expansion in bonnet fungi (Mycena s.s.) driven by repeated elements and novel gene families across ecological guilds.</title>
        <authorList>
            <consortium name="Lawrence Berkeley National Laboratory"/>
            <person name="Harder C.B."/>
            <person name="Miyauchi S."/>
            <person name="Viragh M."/>
            <person name="Kuo A."/>
            <person name="Thoen E."/>
            <person name="Andreopoulos B."/>
            <person name="Lu D."/>
            <person name="Skrede I."/>
            <person name="Drula E."/>
            <person name="Henrissat B."/>
            <person name="Morin E."/>
            <person name="Kohler A."/>
            <person name="Barry K."/>
            <person name="LaButti K."/>
            <person name="Morin E."/>
            <person name="Salamov A."/>
            <person name="Lipzen A."/>
            <person name="Mereny Z."/>
            <person name="Hegedus B."/>
            <person name="Baldrian P."/>
            <person name="Stursova M."/>
            <person name="Weitz H."/>
            <person name="Taylor A."/>
            <person name="Grigoriev I.V."/>
            <person name="Nagy L.G."/>
            <person name="Martin F."/>
            <person name="Kauserud H."/>
        </authorList>
    </citation>
    <scope>NUCLEOTIDE SEQUENCE</scope>
    <source>
        <strain evidence="1">CBHHK173m</strain>
    </source>
</reference>
<keyword evidence="2" id="KW-1185">Reference proteome</keyword>
<evidence type="ECO:0000313" key="2">
    <source>
        <dbReference type="Proteomes" id="UP001222325"/>
    </source>
</evidence>
<organism evidence="1 2">
    <name type="scientific">Mycena belliarum</name>
    <dbReference type="NCBI Taxonomy" id="1033014"/>
    <lineage>
        <taxon>Eukaryota</taxon>
        <taxon>Fungi</taxon>
        <taxon>Dikarya</taxon>
        <taxon>Basidiomycota</taxon>
        <taxon>Agaricomycotina</taxon>
        <taxon>Agaricomycetes</taxon>
        <taxon>Agaricomycetidae</taxon>
        <taxon>Agaricales</taxon>
        <taxon>Marasmiineae</taxon>
        <taxon>Mycenaceae</taxon>
        <taxon>Mycena</taxon>
    </lineage>
</organism>
<sequence length="71" mass="7911">MTPGFCRYSKTSPYVVILALIPCSRLIESALSVKTGFPQLLSVISRDILCSSPLTQHPCSLYFRWFPDGDS</sequence>
<protein>
    <submittedName>
        <fullName evidence="1">Uncharacterized protein</fullName>
    </submittedName>
</protein>
<dbReference type="AlphaFoldDB" id="A0AAD6XQ40"/>